<dbReference type="EMBL" id="CP017816">
    <property type="protein sequence ID" value="APA08060.1"/>
    <property type="molecule type" value="Genomic_DNA"/>
</dbReference>
<dbReference type="OMA" id="WRDFHIN"/>
<evidence type="ECO:0000259" key="2">
    <source>
        <dbReference type="Pfam" id="PF13926"/>
    </source>
</evidence>
<feature type="region of interest" description="Disordered" evidence="1">
    <location>
        <begin position="622"/>
        <end position="659"/>
    </location>
</feature>
<dbReference type="AlphaFoldDB" id="A0A1D9PZD8"/>
<feature type="compositionally biased region" description="Acidic residues" evidence="1">
    <location>
        <begin position="445"/>
        <end position="457"/>
    </location>
</feature>
<feature type="compositionally biased region" description="Basic and acidic residues" evidence="1">
    <location>
        <begin position="469"/>
        <end position="479"/>
    </location>
</feature>
<dbReference type="InterPro" id="IPR025451">
    <property type="entry name" value="DUF4211"/>
</dbReference>
<feature type="compositionally biased region" description="Acidic residues" evidence="1">
    <location>
        <begin position="625"/>
        <end position="639"/>
    </location>
</feature>
<dbReference type="OrthoDB" id="21499at2759"/>
<feature type="region of interest" description="Disordered" evidence="1">
    <location>
        <begin position="1"/>
        <end position="484"/>
    </location>
</feature>
<feature type="domain" description="DUF4211" evidence="2">
    <location>
        <begin position="480"/>
        <end position="621"/>
    </location>
</feature>
<dbReference type="Proteomes" id="UP000177798">
    <property type="component" value="Chromosome 3"/>
</dbReference>
<feature type="compositionally biased region" description="Acidic residues" evidence="1">
    <location>
        <begin position="317"/>
        <end position="326"/>
    </location>
</feature>
<name>A0A1D9PZD8_SCLS1</name>
<proteinExistence type="predicted"/>
<dbReference type="Pfam" id="PF13926">
    <property type="entry name" value="DUF4211"/>
    <property type="match status" value="1"/>
</dbReference>
<accession>A0A1D9PZD8</accession>
<dbReference type="PROSITE" id="PS00018">
    <property type="entry name" value="EF_HAND_1"/>
    <property type="match status" value="1"/>
</dbReference>
<dbReference type="InterPro" id="IPR018247">
    <property type="entry name" value="EF_Hand_1_Ca_BS"/>
</dbReference>
<sequence length="755" mass="83220">MSSSNISRQERRKKQTRLTFDPISTEVPLALASPAKSQGPSPAKVRYEKMNGDASLGSGGRVTRSGMSSGSPAKAVSGINGKSGGKRKNTRDGKINFVSLPTPAKSSQKDDTIVDTGVVSGLRRSARGSQVNKSITEYATDPTDKPDESTFEVEATTPLQKNRKKIAATETTDDESDVDIKGSTRRGSGSGSSRRRSLTGRGFIQGGSTYNAPLPSSGSRGKALKTLVHSPKPSTPSTSTPKRRSVTLSDTSDDDVFTSKPKPSQRPGLFSQKPTAPIQSSDGSCEEADNDSEDDILPSSTRRRQAARIIPQVQLDLDSDDPDDEPPTSPMKRKRPTIISDDEDSDLGSPVKKTKVVNKSDSDDDLPPMTKLAKTTAPESDSPVSSPHVKRKLPAKKHRTAKQKQLEILKRKRAGESNPILTDSESDEEEVGGLYDSGSDALTTFEDEEDEEVEEEVQETRKRKSPKKPVQENEDKYDSDFVDDDDDGLIGVPDYAMIPLHLTAAAHKPLKEHFVEAVEWCVQNKINPGFSQNLMPIYKSAWNKLEDAYSGLSGSKFVSTSWTRDFTKALYARPEFHTRRLLSGEAIDLLGEVKCEACNRRKHVPTWGISLKGSAYYKDSLAEVEKDDSDTEEDDEENSDGEKETRSLNSRDEPLPSQDKEFMVGSVCKENAENAHTLIHLKFALNQWVIGSLESQGHLTIEKLAKRDKMSAKKRQKEVNGIVDKWKEEKEIKELYSIWKQQLETAQNASTTGRR</sequence>
<evidence type="ECO:0000313" key="4">
    <source>
        <dbReference type="Proteomes" id="UP000177798"/>
    </source>
</evidence>
<dbReference type="KEGG" id="ssl:SS1G_00292"/>
<protein>
    <recommendedName>
        <fullName evidence="2">DUF4211 domain-containing protein</fullName>
    </recommendedName>
</protein>
<feature type="compositionally biased region" description="Acidic residues" evidence="1">
    <location>
        <begin position="284"/>
        <end position="296"/>
    </location>
</feature>
<feature type="compositionally biased region" description="Basic residues" evidence="1">
    <location>
        <begin position="388"/>
        <end position="402"/>
    </location>
</feature>
<evidence type="ECO:0000313" key="3">
    <source>
        <dbReference type="EMBL" id="APA08060.1"/>
    </source>
</evidence>
<dbReference type="RefSeq" id="XP_001598206.1">
    <property type="nucleotide sequence ID" value="XM_001598156.1"/>
</dbReference>
<evidence type="ECO:0000256" key="1">
    <source>
        <dbReference type="SAM" id="MobiDB-lite"/>
    </source>
</evidence>
<organism evidence="3 4">
    <name type="scientific">Sclerotinia sclerotiorum (strain ATCC 18683 / 1980 / Ss-1)</name>
    <name type="common">White mold</name>
    <name type="synonym">Whetzelinia sclerotiorum</name>
    <dbReference type="NCBI Taxonomy" id="665079"/>
    <lineage>
        <taxon>Eukaryota</taxon>
        <taxon>Fungi</taxon>
        <taxon>Dikarya</taxon>
        <taxon>Ascomycota</taxon>
        <taxon>Pezizomycotina</taxon>
        <taxon>Leotiomycetes</taxon>
        <taxon>Helotiales</taxon>
        <taxon>Sclerotiniaceae</taxon>
        <taxon>Sclerotinia</taxon>
    </lineage>
</organism>
<feature type="compositionally biased region" description="Polar residues" evidence="1">
    <location>
        <begin position="127"/>
        <end position="137"/>
    </location>
</feature>
<gene>
    <name evidence="3" type="ORF">sscle_03g028300</name>
</gene>
<dbReference type="PANTHER" id="PTHR14689:SF0">
    <property type="entry name" value="COILED-COIL DOMAIN-CONTAINING PROTEIN 82"/>
    <property type="match status" value="1"/>
</dbReference>
<feature type="compositionally biased region" description="Low complexity" evidence="1">
    <location>
        <begin position="230"/>
        <end position="250"/>
    </location>
</feature>
<dbReference type="PANTHER" id="PTHR14689">
    <property type="entry name" value="PHORBOL-ESTER_DAG-TYPE DOMAIN-CONTAINING PROTEIN"/>
    <property type="match status" value="1"/>
</dbReference>
<reference evidence="4" key="1">
    <citation type="journal article" date="2017" name="Genome Biol. Evol.">
        <title>The complete genome sequence of the phytopathogenic fungus Sclerotinia sclerotiorum reveals insights into the genome architecture of broad host range pathogens.</title>
        <authorList>
            <person name="Derbyshire M."/>
            <person name="Denton-Giles M."/>
            <person name="Hegedus D."/>
            <person name="Seifbarghy S."/>
            <person name="Rollins J."/>
            <person name="van Kan J."/>
            <person name="Seidl M.F."/>
            <person name="Faino L."/>
            <person name="Mbengue M."/>
            <person name="Navaud O."/>
            <person name="Raffaele S."/>
            <person name="Hammond-Kosack K."/>
            <person name="Heard S."/>
            <person name="Oliver R."/>
        </authorList>
    </citation>
    <scope>NUCLEOTIDE SEQUENCE [LARGE SCALE GENOMIC DNA]</scope>
    <source>
        <strain evidence="4">ATCC 18683 / 1980 / Ss-1</strain>
    </source>
</reference>
<feature type="compositionally biased region" description="Basic and acidic residues" evidence="1">
    <location>
        <begin position="640"/>
        <end position="659"/>
    </location>
</feature>
<feature type="compositionally biased region" description="Polar residues" evidence="1">
    <location>
        <begin position="206"/>
        <end position="219"/>
    </location>
</feature>
<dbReference type="VEuPathDB" id="FungiDB:sscle_03g028300"/>
<feature type="compositionally biased region" description="Polar residues" evidence="1">
    <location>
        <begin position="272"/>
        <end position="283"/>
    </location>
</feature>